<accession>A0ACB8XKM5</accession>
<reference evidence="2" key="1">
    <citation type="journal article" date="2022" name="Mol. Ecol. Resour.">
        <title>The genomes of chicory, endive, great burdock and yacon provide insights into Asteraceae palaeo-polyploidization history and plant inulin production.</title>
        <authorList>
            <person name="Fan W."/>
            <person name="Wang S."/>
            <person name="Wang H."/>
            <person name="Wang A."/>
            <person name="Jiang F."/>
            <person name="Liu H."/>
            <person name="Zhao H."/>
            <person name="Xu D."/>
            <person name="Zhang Y."/>
        </authorList>
    </citation>
    <scope>NUCLEOTIDE SEQUENCE [LARGE SCALE GENOMIC DNA]</scope>
    <source>
        <strain evidence="2">cv. Niubang</strain>
    </source>
</reference>
<name>A0ACB8XKM5_ARCLA</name>
<evidence type="ECO:0000313" key="2">
    <source>
        <dbReference type="Proteomes" id="UP001055879"/>
    </source>
</evidence>
<sequence length="193" mass="20923">MGTVTSSMAAKFAFFPPSPPSYTVVVEDESSVGKKLRMTDVPERENVDVLKVKTKKGSEIVAVYVKNPMASLTLLYSHGNAADLGQMYELFCELSLHLRVPGVTDRGLKPRRINKVAILGGGLTGSGIATALLLSRYQVVLKEVNEKFLEGGLGRVKGARGHRSGSEAKTDQQGCYSWRRSDGVRDSDDSTSK</sequence>
<reference evidence="1 2" key="2">
    <citation type="journal article" date="2022" name="Mol. Ecol. Resour.">
        <title>The genomes of chicory, endive, great burdock and yacon provide insights into Asteraceae paleo-polyploidization history and plant inulin production.</title>
        <authorList>
            <person name="Fan W."/>
            <person name="Wang S."/>
            <person name="Wang H."/>
            <person name="Wang A."/>
            <person name="Jiang F."/>
            <person name="Liu H."/>
            <person name="Zhao H."/>
            <person name="Xu D."/>
            <person name="Zhang Y."/>
        </authorList>
    </citation>
    <scope>NUCLEOTIDE SEQUENCE [LARGE SCALE GENOMIC DNA]</scope>
    <source>
        <strain evidence="2">cv. Niubang</strain>
    </source>
</reference>
<evidence type="ECO:0000313" key="1">
    <source>
        <dbReference type="EMBL" id="KAI3667964.1"/>
    </source>
</evidence>
<proteinExistence type="predicted"/>
<organism evidence="1 2">
    <name type="scientific">Arctium lappa</name>
    <name type="common">Greater burdock</name>
    <name type="synonym">Lappa major</name>
    <dbReference type="NCBI Taxonomy" id="4217"/>
    <lineage>
        <taxon>Eukaryota</taxon>
        <taxon>Viridiplantae</taxon>
        <taxon>Streptophyta</taxon>
        <taxon>Embryophyta</taxon>
        <taxon>Tracheophyta</taxon>
        <taxon>Spermatophyta</taxon>
        <taxon>Magnoliopsida</taxon>
        <taxon>eudicotyledons</taxon>
        <taxon>Gunneridae</taxon>
        <taxon>Pentapetalae</taxon>
        <taxon>asterids</taxon>
        <taxon>campanulids</taxon>
        <taxon>Asterales</taxon>
        <taxon>Asteraceae</taxon>
        <taxon>Carduoideae</taxon>
        <taxon>Cardueae</taxon>
        <taxon>Arctiinae</taxon>
        <taxon>Arctium</taxon>
    </lineage>
</organism>
<gene>
    <name evidence="1" type="ORF">L6452_43035</name>
</gene>
<dbReference type="Proteomes" id="UP001055879">
    <property type="component" value="Linkage Group LG17"/>
</dbReference>
<comment type="caution">
    <text evidence="1">The sequence shown here is derived from an EMBL/GenBank/DDBJ whole genome shotgun (WGS) entry which is preliminary data.</text>
</comment>
<dbReference type="EMBL" id="CM042063">
    <property type="protein sequence ID" value="KAI3667964.1"/>
    <property type="molecule type" value="Genomic_DNA"/>
</dbReference>
<keyword evidence="2" id="KW-1185">Reference proteome</keyword>
<protein>
    <submittedName>
        <fullName evidence="1">Uncharacterized protein</fullName>
    </submittedName>
</protein>